<comment type="PTM">
    <text evidence="8">Methylated by PrmC. Methylation increases the termination efficiency of RF1.</text>
</comment>
<dbReference type="PANTHER" id="PTHR43804">
    <property type="entry name" value="LD18447P"/>
    <property type="match status" value="1"/>
</dbReference>
<dbReference type="GO" id="GO:0005829">
    <property type="term" value="C:cytosol"/>
    <property type="evidence" value="ECO:0007669"/>
    <property type="project" value="UniProtKB-ARBA"/>
</dbReference>
<evidence type="ECO:0000259" key="10">
    <source>
        <dbReference type="PROSITE" id="PS00745"/>
    </source>
</evidence>
<dbReference type="SUPFAM" id="SSF75620">
    <property type="entry name" value="Release factor"/>
    <property type="match status" value="1"/>
</dbReference>
<organism evidence="11 12">
    <name type="scientific">Candidatus Choladousia intestinavium</name>
    <dbReference type="NCBI Taxonomy" id="2840727"/>
    <lineage>
        <taxon>Bacteria</taxon>
        <taxon>Bacillati</taxon>
        <taxon>Bacillota</taxon>
        <taxon>Clostridia</taxon>
        <taxon>Lachnospirales</taxon>
        <taxon>Lachnospiraceae</taxon>
        <taxon>Lachnospiraceae incertae sedis</taxon>
        <taxon>Candidatus Choladousia</taxon>
    </lineage>
</organism>
<dbReference type="HAMAP" id="MF_00093">
    <property type="entry name" value="Rel_fac_1"/>
    <property type="match status" value="1"/>
</dbReference>
<proteinExistence type="inferred from homology"/>
<evidence type="ECO:0000256" key="5">
    <source>
        <dbReference type="ARBA" id="ARBA00022490"/>
    </source>
</evidence>
<dbReference type="NCBIfam" id="NF001859">
    <property type="entry name" value="PRK00591.1"/>
    <property type="match status" value="1"/>
</dbReference>
<evidence type="ECO:0000256" key="2">
    <source>
        <dbReference type="ARBA" id="ARBA00004496"/>
    </source>
</evidence>
<dbReference type="InterPro" id="IPR050057">
    <property type="entry name" value="Prokaryotic/Mito_RF"/>
</dbReference>
<sequence>MFDKLEDLLVRFEEVLNLLSDPLVIGDPERFQKLMKEQSDLQPIVDAYREYKKNQETIDDSVAMLEEESDPEMRELLKEELSQAKKSTGELEHHLKLLLLPKDPNDEKNVIVEIRAGAGGDEAALFAAEVYRMYAKYAESKRWKVEMMNLNENGLGGFKEAVFMINGNGAYSRLKYESGVHRVQRVPETESGGRIHTSTITVAIMPEAEEIDFHLDLNDCKFDVFRASGNGGQCVNTTDSAVRLTHIPTGIVISCQDEKSQLKNKEKALKVLRARLYDMELQKQHDAEAEVRKSQVGTGDRSEKIRTYNFPQGRVTDHRIKLTTHRLGEVLDGDLDEIVDSLIAADQAAKLAKMNEAE</sequence>
<protein>
    <recommendedName>
        <fullName evidence="7 8">Peptide chain release factor 1</fullName>
        <shortName evidence="8">RF-1</shortName>
    </recommendedName>
</protein>
<dbReference type="InterPro" id="IPR045853">
    <property type="entry name" value="Pep_chain_release_fac_I_sf"/>
</dbReference>
<evidence type="ECO:0000256" key="3">
    <source>
        <dbReference type="ARBA" id="ARBA00010835"/>
    </source>
</evidence>
<dbReference type="FunFam" id="3.30.70.1660:FF:000002">
    <property type="entry name" value="Peptide chain release factor 1"/>
    <property type="match status" value="1"/>
</dbReference>
<dbReference type="InterPro" id="IPR000352">
    <property type="entry name" value="Pep_chain_release_fac_I"/>
</dbReference>
<reference evidence="11" key="1">
    <citation type="submission" date="2020-10" db="EMBL/GenBank/DDBJ databases">
        <authorList>
            <person name="Gilroy R."/>
        </authorList>
    </citation>
    <scope>NUCLEOTIDE SEQUENCE</scope>
    <source>
        <strain evidence="11">ChiSjej4B22-8148</strain>
    </source>
</reference>
<evidence type="ECO:0000256" key="7">
    <source>
        <dbReference type="ARBA" id="ARBA00050039"/>
    </source>
</evidence>
<dbReference type="NCBIfam" id="TIGR00019">
    <property type="entry name" value="prfA"/>
    <property type="match status" value="1"/>
</dbReference>
<evidence type="ECO:0000313" key="12">
    <source>
        <dbReference type="Proteomes" id="UP000886757"/>
    </source>
</evidence>
<dbReference type="Gene3D" id="6.10.140.1950">
    <property type="match status" value="1"/>
</dbReference>
<name>A0A9D1D8Y9_9FIRM</name>
<comment type="function">
    <text evidence="1 8">Peptide chain release factor 1 directs the termination of translation in response to the peptide chain termination codons UAG and UAA.</text>
</comment>
<dbReference type="EMBL" id="DVGK01000084">
    <property type="protein sequence ID" value="HIR13770.1"/>
    <property type="molecule type" value="Genomic_DNA"/>
</dbReference>
<accession>A0A9D1D8Y9</accession>
<evidence type="ECO:0000256" key="9">
    <source>
        <dbReference type="SAM" id="Coils"/>
    </source>
</evidence>
<dbReference type="Gene3D" id="3.30.70.1660">
    <property type="match status" value="1"/>
</dbReference>
<evidence type="ECO:0000256" key="1">
    <source>
        <dbReference type="ARBA" id="ARBA00002986"/>
    </source>
</evidence>
<gene>
    <name evidence="8 11" type="primary">prfA</name>
    <name evidence="11" type="ORF">IAB31_07590</name>
</gene>
<evidence type="ECO:0000256" key="4">
    <source>
        <dbReference type="ARBA" id="ARBA00022481"/>
    </source>
</evidence>
<dbReference type="GO" id="GO:0016149">
    <property type="term" value="F:translation release factor activity, codon specific"/>
    <property type="evidence" value="ECO:0007669"/>
    <property type="project" value="UniProtKB-UniRule"/>
</dbReference>
<dbReference type="InterPro" id="IPR004373">
    <property type="entry name" value="RF-1"/>
</dbReference>
<feature type="coiled-coil region" evidence="9">
    <location>
        <begin position="255"/>
        <end position="282"/>
    </location>
</feature>
<dbReference type="Proteomes" id="UP000886757">
    <property type="component" value="Unassembled WGS sequence"/>
</dbReference>
<dbReference type="PROSITE" id="PS00745">
    <property type="entry name" value="RF_PROK_I"/>
    <property type="match status" value="1"/>
</dbReference>
<feature type="domain" description="Prokaryotic-type class I peptide chain release factors" evidence="10">
    <location>
        <begin position="226"/>
        <end position="242"/>
    </location>
</feature>
<dbReference type="FunFam" id="3.30.70.1660:FF:000004">
    <property type="entry name" value="Peptide chain release factor 1"/>
    <property type="match status" value="1"/>
</dbReference>
<dbReference type="FunFam" id="3.30.160.20:FF:000004">
    <property type="entry name" value="Peptide chain release factor 1"/>
    <property type="match status" value="1"/>
</dbReference>
<dbReference type="SMART" id="SM00937">
    <property type="entry name" value="PCRF"/>
    <property type="match status" value="1"/>
</dbReference>
<evidence type="ECO:0000256" key="8">
    <source>
        <dbReference type="HAMAP-Rule" id="MF_00093"/>
    </source>
</evidence>
<comment type="caution">
    <text evidence="11">The sequence shown here is derived from an EMBL/GenBank/DDBJ whole genome shotgun (WGS) entry which is preliminary data.</text>
</comment>
<keyword evidence="9" id="KW-0175">Coiled coil</keyword>
<reference evidence="11" key="2">
    <citation type="journal article" date="2021" name="PeerJ">
        <title>Extensive microbial diversity within the chicken gut microbiome revealed by metagenomics and culture.</title>
        <authorList>
            <person name="Gilroy R."/>
            <person name="Ravi A."/>
            <person name="Getino M."/>
            <person name="Pursley I."/>
            <person name="Horton D.L."/>
            <person name="Alikhan N.F."/>
            <person name="Baker D."/>
            <person name="Gharbi K."/>
            <person name="Hall N."/>
            <person name="Watson M."/>
            <person name="Adriaenssens E.M."/>
            <person name="Foster-Nyarko E."/>
            <person name="Jarju S."/>
            <person name="Secka A."/>
            <person name="Antonio M."/>
            <person name="Oren A."/>
            <person name="Chaudhuri R.R."/>
            <person name="La Ragione R."/>
            <person name="Hildebrand F."/>
            <person name="Pallen M.J."/>
        </authorList>
    </citation>
    <scope>NUCLEOTIDE SEQUENCE</scope>
    <source>
        <strain evidence="11">ChiSjej4B22-8148</strain>
    </source>
</reference>
<dbReference type="Gene3D" id="3.30.160.20">
    <property type="match status" value="1"/>
</dbReference>
<evidence type="ECO:0000313" key="11">
    <source>
        <dbReference type="EMBL" id="HIR13770.1"/>
    </source>
</evidence>
<dbReference type="InterPro" id="IPR005139">
    <property type="entry name" value="PCRF"/>
</dbReference>
<dbReference type="PANTHER" id="PTHR43804:SF7">
    <property type="entry name" value="LD18447P"/>
    <property type="match status" value="1"/>
</dbReference>
<feature type="modified residue" description="N5-methylglutamine" evidence="8">
    <location>
        <position position="233"/>
    </location>
</feature>
<keyword evidence="5 8" id="KW-0963">Cytoplasm</keyword>
<dbReference type="Pfam" id="PF03462">
    <property type="entry name" value="PCRF"/>
    <property type="match status" value="1"/>
</dbReference>
<keyword evidence="6 8" id="KW-0648">Protein biosynthesis</keyword>
<keyword evidence="4 8" id="KW-0488">Methylation</keyword>
<dbReference type="Pfam" id="PF00472">
    <property type="entry name" value="RF-1"/>
    <property type="match status" value="1"/>
</dbReference>
<comment type="similarity">
    <text evidence="3 8">Belongs to the prokaryotic/mitochondrial release factor family.</text>
</comment>
<comment type="subcellular location">
    <subcellularLocation>
        <location evidence="2 8">Cytoplasm</location>
    </subcellularLocation>
</comment>
<dbReference type="AlphaFoldDB" id="A0A9D1D8Y9"/>
<evidence type="ECO:0000256" key="6">
    <source>
        <dbReference type="ARBA" id="ARBA00022917"/>
    </source>
</evidence>